<protein>
    <submittedName>
        <fullName evidence="1">Uncharacterized protein</fullName>
    </submittedName>
</protein>
<sequence length="466" mass="54018">MTIQADAGSFRDPGNKVYRIGNSVLRGMDPASMECFNRLNKENFYQEFLKNNFIVSAVPQSPENKYATEILKYGWAGVLEHDLIPFISYPYEWTFSMLKDAALLQLHLIESSLEHDWTLKDATSYNIQWNGILPIFIDTPSLVQRTKGEQWVGYRQFCMLYLIPLMLKAYTGIQFNPLLRSQLDGVSPIEAANYFKGLNRFKKGVLTHIIFPATVETRIVKNKQIASAQKRIQHTRAMVLGLVQGLQRLVQNLEIKMEDTVWSQYDKTHSYMEDAFNNKKLFVEKYVSLHTRRLTWDLGSNTGTFSEISARHSDYVVAVDADHDAVEKLYRKMKREKQSKILPLFMDLSNLSPGQGWRGAERKAFDNREQPSLVICLALIHHIVISKNIPIAFFLDWLRELNCEVIIEFVTPEDEMVQKLLSNKSGFNPDYELETFIREASERFNIVDQMPLKDAKRHLFYLTPNH</sequence>
<dbReference type="Proteomes" id="UP000594688">
    <property type="component" value="Chromosome"/>
</dbReference>
<dbReference type="InterPro" id="IPR029063">
    <property type="entry name" value="SAM-dependent_MTases_sf"/>
</dbReference>
<reference evidence="1 2" key="1">
    <citation type="submission" date="2020-02" db="EMBL/GenBank/DDBJ databases">
        <title>Genomic and physiological characterization of two novel Nitrospinaceae genera.</title>
        <authorList>
            <person name="Mueller A.J."/>
            <person name="Jung M.-Y."/>
            <person name="Strachan C.R."/>
            <person name="Herbold C.W."/>
            <person name="Kirkegaard R.H."/>
            <person name="Daims H."/>
        </authorList>
    </citation>
    <scope>NUCLEOTIDE SEQUENCE [LARGE SCALE GENOMIC DNA]</scope>
    <source>
        <strain evidence="1">EB</strain>
    </source>
</reference>
<gene>
    <name evidence="1" type="ORF">G3M70_10355</name>
</gene>
<evidence type="ECO:0000313" key="2">
    <source>
        <dbReference type="Proteomes" id="UP000594688"/>
    </source>
</evidence>
<dbReference type="AlphaFoldDB" id="A0A7T0G0F6"/>
<dbReference type="EMBL" id="CP048685">
    <property type="protein sequence ID" value="QPJ62250.1"/>
    <property type="molecule type" value="Genomic_DNA"/>
</dbReference>
<name>A0A7T0G0F6_9BACT</name>
<accession>A0A7T0G0F6</accession>
<dbReference type="SUPFAM" id="SSF53335">
    <property type="entry name" value="S-adenosyl-L-methionine-dependent methyltransferases"/>
    <property type="match status" value="1"/>
</dbReference>
<dbReference type="Gene3D" id="3.40.50.150">
    <property type="entry name" value="Vaccinia Virus protein VP39"/>
    <property type="match status" value="1"/>
</dbReference>
<organism evidence="1 2">
    <name type="scientific">Candidatus Nitronauta litoralis</name>
    <dbReference type="NCBI Taxonomy" id="2705533"/>
    <lineage>
        <taxon>Bacteria</taxon>
        <taxon>Pseudomonadati</taxon>
        <taxon>Nitrospinota/Tectimicrobiota group</taxon>
        <taxon>Nitrospinota</taxon>
        <taxon>Nitrospinia</taxon>
        <taxon>Nitrospinales</taxon>
        <taxon>Nitrospinaceae</taxon>
        <taxon>Candidatus Nitronauta</taxon>
    </lineage>
</organism>
<proteinExistence type="predicted"/>
<dbReference type="KEGG" id="nli:G3M70_10355"/>
<evidence type="ECO:0000313" key="1">
    <source>
        <dbReference type="EMBL" id="QPJ62250.1"/>
    </source>
</evidence>